<reference evidence="2" key="1">
    <citation type="submission" date="2019-07" db="EMBL/GenBank/DDBJ databases">
        <authorList>
            <person name="Dittberner H."/>
        </authorList>
    </citation>
    <scope>NUCLEOTIDE SEQUENCE [LARGE SCALE GENOMIC DNA]</scope>
</reference>
<evidence type="ECO:0000313" key="2">
    <source>
        <dbReference type="EMBL" id="VVB14911.1"/>
    </source>
</evidence>
<name>A0A565CMY4_9BRAS</name>
<protein>
    <submittedName>
        <fullName evidence="2">Uncharacterized protein</fullName>
    </submittedName>
</protein>
<sequence>MLVSSKGCKESEMGDENISDKPMDENVSLDLTCGKEEIVEELRYCLPKWVTQEQVTDMIKGTWKDTVEIVDNFYEHETKFYEQISAVISFACRDGISSVGTEEGLVSKLENMHCDTERNESCRSLQFHKLKSLSSSQKSSVSPVKKNRKINKGKPKKKGKACSKLDSAGPKQATITKFFNKVP</sequence>
<accession>A0A565CMY4</accession>
<evidence type="ECO:0000313" key="3">
    <source>
        <dbReference type="Proteomes" id="UP000489600"/>
    </source>
</evidence>
<keyword evidence="3" id="KW-1185">Reference proteome</keyword>
<gene>
    <name evidence="2" type="ORF">ANE_LOCUS25355</name>
</gene>
<feature type="region of interest" description="Disordered" evidence="1">
    <location>
        <begin position="133"/>
        <end position="169"/>
    </location>
</feature>
<organism evidence="2 3">
    <name type="scientific">Arabis nemorensis</name>
    <dbReference type="NCBI Taxonomy" id="586526"/>
    <lineage>
        <taxon>Eukaryota</taxon>
        <taxon>Viridiplantae</taxon>
        <taxon>Streptophyta</taxon>
        <taxon>Embryophyta</taxon>
        <taxon>Tracheophyta</taxon>
        <taxon>Spermatophyta</taxon>
        <taxon>Magnoliopsida</taxon>
        <taxon>eudicotyledons</taxon>
        <taxon>Gunneridae</taxon>
        <taxon>Pentapetalae</taxon>
        <taxon>rosids</taxon>
        <taxon>malvids</taxon>
        <taxon>Brassicales</taxon>
        <taxon>Brassicaceae</taxon>
        <taxon>Arabideae</taxon>
        <taxon>Arabis</taxon>
    </lineage>
</organism>
<dbReference type="EMBL" id="CABITT030000008">
    <property type="protein sequence ID" value="VVB14911.1"/>
    <property type="molecule type" value="Genomic_DNA"/>
</dbReference>
<dbReference type="OrthoDB" id="1079583at2759"/>
<comment type="caution">
    <text evidence="2">The sequence shown here is derived from an EMBL/GenBank/DDBJ whole genome shotgun (WGS) entry which is preliminary data.</text>
</comment>
<feature type="region of interest" description="Disordered" evidence="1">
    <location>
        <begin position="1"/>
        <end position="22"/>
    </location>
</feature>
<evidence type="ECO:0000256" key="1">
    <source>
        <dbReference type="SAM" id="MobiDB-lite"/>
    </source>
</evidence>
<proteinExistence type="predicted"/>
<feature type="compositionally biased region" description="Basic residues" evidence="1">
    <location>
        <begin position="145"/>
        <end position="161"/>
    </location>
</feature>
<dbReference type="Proteomes" id="UP000489600">
    <property type="component" value="Unassembled WGS sequence"/>
</dbReference>
<feature type="compositionally biased region" description="Basic and acidic residues" evidence="1">
    <location>
        <begin position="7"/>
        <end position="22"/>
    </location>
</feature>
<dbReference type="AlphaFoldDB" id="A0A565CMY4"/>
<feature type="compositionally biased region" description="Low complexity" evidence="1">
    <location>
        <begin position="133"/>
        <end position="144"/>
    </location>
</feature>